<gene>
    <name evidence="1" type="ORF">WN51_11796</name>
</gene>
<reference evidence="1 2" key="1">
    <citation type="submission" date="2015-07" db="EMBL/GenBank/DDBJ databases">
        <title>The genome of Melipona quadrifasciata.</title>
        <authorList>
            <person name="Pan H."/>
            <person name="Kapheim K."/>
        </authorList>
    </citation>
    <scope>NUCLEOTIDE SEQUENCE [LARGE SCALE GENOMIC DNA]</scope>
    <source>
        <strain evidence="1">0111107301</strain>
        <tissue evidence="1">Whole body</tissue>
    </source>
</reference>
<protein>
    <submittedName>
        <fullName evidence="1">Uncharacterized protein</fullName>
    </submittedName>
</protein>
<evidence type="ECO:0000313" key="2">
    <source>
        <dbReference type="Proteomes" id="UP000053105"/>
    </source>
</evidence>
<dbReference type="AlphaFoldDB" id="A0A0N0BHD1"/>
<keyword evidence="2" id="KW-1185">Reference proteome</keyword>
<dbReference type="Proteomes" id="UP000053105">
    <property type="component" value="Unassembled WGS sequence"/>
</dbReference>
<evidence type="ECO:0000313" key="1">
    <source>
        <dbReference type="EMBL" id="KOX76081.1"/>
    </source>
</evidence>
<proteinExistence type="predicted"/>
<organism evidence="1 2">
    <name type="scientific">Melipona quadrifasciata</name>
    <dbReference type="NCBI Taxonomy" id="166423"/>
    <lineage>
        <taxon>Eukaryota</taxon>
        <taxon>Metazoa</taxon>
        <taxon>Ecdysozoa</taxon>
        <taxon>Arthropoda</taxon>
        <taxon>Hexapoda</taxon>
        <taxon>Insecta</taxon>
        <taxon>Pterygota</taxon>
        <taxon>Neoptera</taxon>
        <taxon>Endopterygota</taxon>
        <taxon>Hymenoptera</taxon>
        <taxon>Apocrita</taxon>
        <taxon>Aculeata</taxon>
        <taxon>Apoidea</taxon>
        <taxon>Anthophila</taxon>
        <taxon>Apidae</taxon>
        <taxon>Melipona</taxon>
    </lineage>
</organism>
<sequence>MQSVDRHGGLIAIYTDRGRKRRRRKPVCAHKFRGGGLSVVRLVVVSGCTFFEI</sequence>
<accession>A0A0N0BHD1</accession>
<name>A0A0N0BHD1_9HYME</name>
<dbReference type="EMBL" id="KQ435753">
    <property type="protein sequence ID" value="KOX76081.1"/>
    <property type="molecule type" value="Genomic_DNA"/>
</dbReference>